<feature type="domain" description="Carboxyltransferase" evidence="4">
    <location>
        <begin position="3"/>
        <end position="214"/>
    </location>
</feature>
<keyword evidence="1" id="KW-0547">Nucleotide-binding</keyword>
<dbReference type="Gene3D" id="2.40.100.10">
    <property type="entry name" value="Cyclophilin-like"/>
    <property type="match status" value="1"/>
</dbReference>
<evidence type="ECO:0000313" key="6">
    <source>
        <dbReference type="Proteomes" id="UP000571017"/>
    </source>
</evidence>
<evidence type="ECO:0000256" key="1">
    <source>
        <dbReference type="ARBA" id="ARBA00022741"/>
    </source>
</evidence>
<keyword evidence="3" id="KW-0067">ATP-binding</keyword>
<dbReference type="NCBIfam" id="TIGR00370">
    <property type="entry name" value="5-oxoprolinase subunit PxpB"/>
    <property type="match status" value="1"/>
</dbReference>
<dbReference type="PANTHER" id="PTHR34698:SF2">
    <property type="entry name" value="5-OXOPROLINASE SUBUNIT B"/>
    <property type="match status" value="1"/>
</dbReference>
<organism evidence="5 6">
    <name type="scientific">Halobacillus locisalis</name>
    <dbReference type="NCBI Taxonomy" id="220753"/>
    <lineage>
        <taxon>Bacteria</taxon>
        <taxon>Bacillati</taxon>
        <taxon>Bacillota</taxon>
        <taxon>Bacilli</taxon>
        <taxon>Bacillales</taxon>
        <taxon>Bacillaceae</taxon>
        <taxon>Halobacillus</taxon>
    </lineage>
</organism>
<keyword evidence="2 5" id="KW-0378">Hydrolase</keyword>
<proteinExistence type="predicted"/>
<dbReference type="Gene3D" id="3.30.1360.40">
    <property type="match status" value="1"/>
</dbReference>
<dbReference type="EC" id="3.5.2.9" evidence="5"/>
<dbReference type="InterPro" id="IPR010016">
    <property type="entry name" value="PxpB"/>
</dbReference>
<dbReference type="Proteomes" id="UP000571017">
    <property type="component" value="Unassembled WGS sequence"/>
</dbReference>
<dbReference type="EMBL" id="JACEFG010000003">
    <property type="protein sequence ID" value="MBA2176416.1"/>
    <property type="molecule type" value="Genomic_DNA"/>
</dbReference>
<dbReference type="InterPro" id="IPR003833">
    <property type="entry name" value="CT_C_D"/>
</dbReference>
<dbReference type="PANTHER" id="PTHR34698">
    <property type="entry name" value="5-OXOPROLINASE SUBUNIT B"/>
    <property type="match status" value="1"/>
</dbReference>
<dbReference type="RefSeq" id="WP_181473437.1">
    <property type="nucleotide sequence ID" value="NZ_JACEFG010000003.1"/>
</dbReference>
<evidence type="ECO:0000256" key="2">
    <source>
        <dbReference type="ARBA" id="ARBA00022801"/>
    </source>
</evidence>
<keyword evidence="6" id="KW-1185">Reference proteome</keyword>
<dbReference type="Pfam" id="PF02682">
    <property type="entry name" value="CT_C_D"/>
    <property type="match status" value="1"/>
</dbReference>
<reference evidence="5 6" key="1">
    <citation type="journal article" date="2004" name="Extremophiles">
        <title>Halobacillus locisalis sp. nov., a halophilic bacterium isolated from a marine solar saltern of the Yellow Sea in Korea.</title>
        <authorList>
            <person name="Yoon J.H."/>
            <person name="Kang K.H."/>
            <person name="Oh T.K."/>
            <person name="Park Y.H."/>
        </authorList>
    </citation>
    <scope>NUCLEOTIDE SEQUENCE [LARGE SCALE GENOMIC DNA]</scope>
    <source>
        <strain evidence="5 6">KCTC 3788</strain>
    </source>
</reference>
<accession>A0A838CXU0</accession>
<dbReference type="SUPFAM" id="SSF50891">
    <property type="entry name" value="Cyclophilin-like"/>
    <property type="match status" value="1"/>
</dbReference>
<name>A0A838CXU0_9BACI</name>
<dbReference type="SUPFAM" id="SSF160467">
    <property type="entry name" value="PH0987 N-terminal domain-like"/>
    <property type="match status" value="1"/>
</dbReference>
<protein>
    <submittedName>
        <fullName evidence="5">5-oxoprolinase subunit PxpB</fullName>
        <ecNumber evidence="5">3.5.2.9</ecNumber>
    </submittedName>
</protein>
<dbReference type="AlphaFoldDB" id="A0A838CXU0"/>
<comment type="caution">
    <text evidence="5">The sequence shown here is derived from an EMBL/GenBank/DDBJ whole genome shotgun (WGS) entry which is preliminary data.</text>
</comment>
<evidence type="ECO:0000259" key="4">
    <source>
        <dbReference type="SMART" id="SM00796"/>
    </source>
</evidence>
<dbReference type="GO" id="GO:0005524">
    <property type="term" value="F:ATP binding"/>
    <property type="evidence" value="ECO:0007669"/>
    <property type="project" value="UniProtKB-KW"/>
</dbReference>
<dbReference type="GO" id="GO:0017168">
    <property type="term" value="F:5-oxoprolinase (ATP-hydrolyzing) activity"/>
    <property type="evidence" value="ECO:0007669"/>
    <property type="project" value="UniProtKB-EC"/>
</dbReference>
<sequence length="239" mass="27105">MDVTYSPLGDQAITIKFGTSIDLDVHQKVKQFASYIDQHSIEWMVEYIPTFTTVTMYYDPMKILRKSTDPETLPYEWVRQRIEEWLKDLTSTTTGTPRTITIPVCYGGEFGPDLHAVATYNQLEEQDVINLHLQGDYLVYMIGFAPGFPYIGGMDETISMPRKEEPRQSIPEGSVGIAGKQTGVYSIETPGGWQLIGRTPLRLFRPEESPPSLLQAGDRIVFTSITEEEFYTLKEDPSC</sequence>
<dbReference type="InterPro" id="IPR029000">
    <property type="entry name" value="Cyclophilin-like_dom_sf"/>
</dbReference>
<gene>
    <name evidence="5" type="primary">pxpB</name>
    <name evidence="5" type="ORF">H0266_16075</name>
</gene>
<evidence type="ECO:0000256" key="3">
    <source>
        <dbReference type="ARBA" id="ARBA00022840"/>
    </source>
</evidence>
<evidence type="ECO:0000313" key="5">
    <source>
        <dbReference type="EMBL" id="MBA2176416.1"/>
    </source>
</evidence>
<dbReference type="SMART" id="SM00796">
    <property type="entry name" value="AHS1"/>
    <property type="match status" value="1"/>
</dbReference>